<keyword evidence="6 8" id="KW-0443">Lipid metabolism</keyword>
<evidence type="ECO:0000256" key="9">
    <source>
        <dbReference type="SAM" id="Phobius"/>
    </source>
</evidence>
<keyword evidence="7 8" id="KW-0472">Membrane</keyword>
<dbReference type="GO" id="GO:0046513">
    <property type="term" value="P:ceramide biosynthetic process"/>
    <property type="evidence" value="ECO:0007669"/>
    <property type="project" value="TreeGrafter"/>
</dbReference>
<evidence type="ECO:0000256" key="5">
    <source>
        <dbReference type="ARBA" id="ARBA00023002"/>
    </source>
</evidence>
<keyword evidence="8" id="KW-0746">Sphingolipid metabolism</keyword>
<protein>
    <recommendedName>
        <fullName evidence="8">Sphingolipid delta(4)-desaturase</fullName>
        <ecNumber evidence="8">1.14.19.17</ecNumber>
    </recommendedName>
</protein>
<evidence type="ECO:0000256" key="1">
    <source>
        <dbReference type="ARBA" id="ARBA00004141"/>
    </source>
</evidence>
<dbReference type="EMBL" id="BACD03000056">
    <property type="protein sequence ID" value="GAO51981.1"/>
    <property type="molecule type" value="Genomic_DNA"/>
</dbReference>
<accession>A0A0E9NQN7</accession>
<dbReference type="EC" id="1.14.19.17" evidence="8"/>
<evidence type="ECO:0000259" key="10">
    <source>
        <dbReference type="SMART" id="SM01269"/>
    </source>
</evidence>
<dbReference type="UniPathway" id="UPA00222"/>
<dbReference type="InterPro" id="IPR011388">
    <property type="entry name" value="DES1/DES2"/>
</dbReference>
<dbReference type="Proteomes" id="UP000033140">
    <property type="component" value="Unassembled WGS sequence"/>
</dbReference>
<comment type="similarity">
    <text evidence="2 8">Belongs to the fatty acid desaturase type 1 family. DEGS subfamily.</text>
</comment>
<reference evidence="11 12" key="1">
    <citation type="journal article" date="2011" name="J. Gen. Appl. Microbiol.">
        <title>Draft genome sequencing of the enigmatic yeast Saitoella complicata.</title>
        <authorList>
            <person name="Nishida H."/>
            <person name="Hamamoto M."/>
            <person name="Sugiyama J."/>
        </authorList>
    </citation>
    <scope>NUCLEOTIDE SEQUENCE [LARGE SCALE GENOMIC DNA]</scope>
    <source>
        <strain evidence="11 12">NRRL Y-17804</strain>
    </source>
</reference>
<keyword evidence="5 8" id="KW-0560">Oxidoreductase</keyword>
<name>A0A0E9NQN7_SAICN</name>
<dbReference type="PANTHER" id="PTHR12879:SF8">
    <property type="entry name" value="SPHINGOLIPID DELTA(4)-DESATURASE DES1"/>
    <property type="match status" value="1"/>
</dbReference>
<dbReference type="InterPro" id="IPR013866">
    <property type="entry name" value="Sphingolipid_d4-desaturase_N"/>
</dbReference>
<proteinExistence type="inferred from homology"/>
<dbReference type="PANTHER" id="PTHR12879">
    <property type="entry name" value="SPHINGOLIPID DELTA 4 DESATURASE/C-4 HYDROXYLASE PROTEIN DES2"/>
    <property type="match status" value="1"/>
</dbReference>
<keyword evidence="4 9" id="KW-1133">Transmembrane helix</keyword>
<dbReference type="PIRSF" id="PIRSF017228">
    <property type="entry name" value="Sphnglp_dlt4_des"/>
    <property type="match status" value="1"/>
</dbReference>
<comment type="subcellular location">
    <subcellularLocation>
        <location evidence="1">Membrane</location>
        <topology evidence="1">Multi-pass membrane protein</topology>
    </subcellularLocation>
</comment>
<keyword evidence="3 9" id="KW-0812">Transmembrane</keyword>
<dbReference type="GO" id="GO:0016020">
    <property type="term" value="C:membrane"/>
    <property type="evidence" value="ECO:0007669"/>
    <property type="project" value="UniProtKB-SubCell"/>
</dbReference>
<feature type="domain" description="Sphingolipid delta4-desaturase N-terminal" evidence="10">
    <location>
        <begin position="43"/>
        <end position="81"/>
    </location>
</feature>
<dbReference type="GO" id="GO:0042284">
    <property type="term" value="F:sphingolipid delta-4 desaturase activity"/>
    <property type="evidence" value="ECO:0007669"/>
    <property type="project" value="UniProtKB-UniRule"/>
</dbReference>
<feature type="transmembrane region" description="Helical" evidence="9">
    <location>
        <begin position="105"/>
        <end position="129"/>
    </location>
</feature>
<dbReference type="Pfam" id="PF08557">
    <property type="entry name" value="Lipid_DES"/>
    <property type="match status" value="1"/>
</dbReference>
<comment type="function">
    <text evidence="8">Delta(4)-fatty-acid desaturase which introduces a double bond at the 4-position in the long-chain base (LCB) of ceramides.</text>
</comment>
<feature type="transmembrane region" description="Helical" evidence="9">
    <location>
        <begin position="141"/>
        <end position="160"/>
    </location>
</feature>
<evidence type="ECO:0000313" key="11">
    <source>
        <dbReference type="EMBL" id="GAO51981.1"/>
    </source>
</evidence>
<feature type="transmembrane region" description="Helical" evidence="9">
    <location>
        <begin position="190"/>
        <end position="210"/>
    </location>
</feature>
<dbReference type="AlphaFoldDB" id="A0A0E9NQN7"/>
<evidence type="ECO:0000313" key="12">
    <source>
        <dbReference type="Proteomes" id="UP000033140"/>
    </source>
</evidence>
<dbReference type="OMA" id="GATCNQN"/>
<evidence type="ECO:0000256" key="6">
    <source>
        <dbReference type="ARBA" id="ARBA00023098"/>
    </source>
</evidence>
<keyword evidence="12" id="KW-1185">Reference proteome</keyword>
<dbReference type="Pfam" id="PF00487">
    <property type="entry name" value="FA_desaturase"/>
    <property type="match status" value="1"/>
</dbReference>
<feature type="transmembrane region" description="Helical" evidence="9">
    <location>
        <begin position="248"/>
        <end position="269"/>
    </location>
</feature>
<comment type="caution">
    <text evidence="11">The sequence shown here is derived from an EMBL/GenBank/DDBJ whole genome shotgun (WGS) entry which is preliminary data.</text>
</comment>
<sequence>MHMAEGATTAFSVTDVTTLKERMQAIDATSTEQQRKAAADAAKVEKDFYWAYTEEPHQTRRQAILKAHPEISKLNGHEPLTKYVVLLVLAIQFTCAYLLRHTPVLSWRFFLTAYIIGATANQNIFLAIHEMSHNLGFKSPLANRLFSIVANLPIGLPYSAAFRGYHIEHHKFLGVDGIDTDLPTKFEAMLLHNILGKAFFCTFQILFYAIRPVMVKAQPFTRIHYLNLLTQLSFDYLLIHYLTPNALYYLILSSFLAGSLHPVAGHFIAEHYVFDTSNINPAETYSYYGPLNIVTYNVGYHNEHHDFPFVAWTRLPELRRVAREFYEPLPRHGSWTRVIWEFIWSGDVGMYSRVKRKEKKERMGEMAKGL</sequence>
<dbReference type="InterPro" id="IPR005804">
    <property type="entry name" value="FA_desaturase_dom"/>
</dbReference>
<evidence type="ECO:0000256" key="2">
    <source>
        <dbReference type="ARBA" id="ARBA00006146"/>
    </source>
</evidence>
<feature type="transmembrane region" description="Helical" evidence="9">
    <location>
        <begin position="80"/>
        <end position="99"/>
    </location>
</feature>
<reference evidence="11 12" key="2">
    <citation type="journal article" date="2014" name="J. Gen. Appl. Microbiol.">
        <title>The early diverging ascomycetous budding yeast Saitoella complicata has three histone deacetylases belonging to the Clr6, Hos2, and Rpd3 lineages.</title>
        <authorList>
            <person name="Nishida H."/>
            <person name="Matsumoto T."/>
            <person name="Kondo S."/>
            <person name="Hamamoto M."/>
            <person name="Yoshikawa H."/>
        </authorList>
    </citation>
    <scope>NUCLEOTIDE SEQUENCE [LARGE SCALE GENOMIC DNA]</scope>
    <source>
        <strain evidence="11 12">NRRL Y-17804</strain>
    </source>
</reference>
<comment type="catalytic activity">
    <reaction evidence="8">
        <text>an N-acylsphinganine + 2 Fe(II)-[cytochrome b5] + O2 + 2 H(+) = an N-acylsphing-4-enine + 2 Fe(III)-[cytochrome b5] + 2 H2O</text>
        <dbReference type="Rhea" id="RHEA:46544"/>
        <dbReference type="Rhea" id="RHEA-COMP:10438"/>
        <dbReference type="Rhea" id="RHEA-COMP:10439"/>
        <dbReference type="ChEBI" id="CHEBI:15377"/>
        <dbReference type="ChEBI" id="CHEBI:15378"/>
        <dbReference type="ChEBI" id="CHEBI:15379"/>
        <dbReference type="ChEBI" id="CHEBI:29033"/>
        <dbReference type="ChEBI" id="CHEBI:29034"/>
        <dbReference type="ChEBI" id="CHEBI:31488"/>
        <dbReference type="ChEBI" id="CHEBI:52639"/>
        <dbReference type="EC" id="1.14.19.17"/>
    </reaction>
</comment>
<evidence type="ECO:0000256" key="4">
    <source>
        <dbReference type="ARBA" id="ARBA00022989"/>
    </source>
</evidence>
<comment type="pathway">
    <text evidence="8">Lipid metabolism; sphingolipid metabolism.</text>
</comment>
<dbReference type="STRING" id="698492.A0A0E9NQN7"/>
<evidence type="ECO:0000256" key="8">
    <source>
        <dbReference type="PIRNR" id="PIRNR017228"/>
    </source>
</evidence>
<reference evidence="11 12" key="3">
    <citation type="journal article" date="2015" name="Genome Announc.">
        <title>Draft Genome Sequence of the Archiascomycetous Yeast Saitoella complicata.</title>
        <authorList>
            <person name="Yamauchi K."/>
            <person name="Kondo S."/>
            <person name="Hamamoto M."/>
            <person name="Takahashi Y."/>
            <person name="Ogura Y."/>
            <person name="Hayashi T."/>
            <person name="Nishida H."/>
        </authorList>
    </citation>
    <scope>NUCLEOTIDE SEQUENCE [LARGE SCALE GENOMIC DNA]</scope>
    <source>
        <strain evidence="11 12">NRRL Y-17804</strain>
    </source>
</reference>
<evidence type="ECO:0000256" key="3">
    <source>
        <dbReference type="ARBA" id="ARBA00022692"/>
    </source>
</evidence>
<gene>
    <name evidence="11" type="ORF">G7K_6069-t1</name>
</gene>
<dbReference type="CDD" id="cd03508">
    <property type="entry name" value="Delta4-sphingolipid-FADS-like"/>
    <property type="match status" value="1"/>
</dbReference>
<evidence type="ECO:0000256" key="7">
    <source>
        <dbReference type="ARBA" id="ARBA00023136"/>
    </source>
</evidence>
<dbReference type="SMART" id="SM01269">
    <property type="entry name" value="Lipid_DES"/>
    <property type="match status" value="1"/>
</dbReference>
<feature type="transmembrane region" description="Helical" evidence="9">
    <location>
        <begin position="222"/>
        <end position="242"/>
    </location>
</feature>
<organism evidence="11 12">
    <name type="scientific">Saitoella complicata (strain BCRC 22490 / CBS 7301 / JCM 7358 / NBRC 10748 / NRRL Y-17804)</name>
    <dbReference type="NCBI Taxonomy" id="698492"/>
    <lineage>
        <taxon>Eukaryota</taxon>
        <taxon>Fungi</taxon>
        <taxon>Dikarya</taxon>
        <taxon>Ascomycota</taxon>
        <taxon>Taphrinomycotina</taxon>
        <taxon>Taphrinomycotina incertae sedis</taxon>
        <taxon>Saitoella</taxon>
    </lineage>
</organism>